<gene>
    <name evidence="1" type="ORF">DPMN_087040</name>
</gene>
<keyword evidence="2" id="KW-1185">Reference proteome</keyword>
<dbReference type="Proteomes" id="UP000828390">
    <property type="component" value="Unassembled WGS sequence"/>
</dbReference>
<reference evidence="1" key="1">
    <citation type="journal article" date="2019" name="bioRxiv">
        <title>The Genome of the Zebra Mussel, Dreissena polymorpha: A Resource for Invasive Species Research.</title>
        <authorList>
            <person name="McCartney M.A."/>
            <person name="Auch B."/>
            <person name="Kono T."/>
            <person name="Mallez S."/>
            <person name="Zhang Y."/>
            <person name="Obille A."/>
            <person name="Becker A."/>
            <person name="Abrahante J.E."/>
            <person name="Garbe J."/>
            <person name="Badalamenti J.P."/>
            <person name="Herman A."/>
            <person name="Mangelson H."/>
            <person name="Liachko I."/>
            <person name="Sullivan S."/>
            <person name="Sone E.D."/>
            <person name="Koren S."/>
            <person name="Silverstein K.A.T."/>
            <person name="Beckman K.B."/>
            <person name="Gohl D.M."/>
        </authorList>
    </citation>
    <scope>NUCLEOTIDE SEQUENCE</scope>
    <source>
        <strain evidence="1">Duluth1</strain>
        <tissue evidence="1">Whole animal</tissue>
    </source>
</reference>
<proteinExistence type="predicted"/>
<protein>
    <submittedName>
        <fullName evidence="1">Uncharacterized protein</fullName>
    </submittedName>
</protein>
<reference evidence="1" key="2">
    <citation type="submission" date="2020-11" db="EMBL/GenBank/DDBJ databases">
        <authorList>
            <person name="McCartney M.A."/>
            <person name="Auch B."/>
            <person name="Kono T."/>
            <person name="Mallez S."/>
            <person name="Becker A."/>
            <person name="Gohl D.M."/>
            <person name="Silverstein K.A.T."/>
            <person name="Koren S."/>
            <person name="Bechman K.B."/>
            <person name="Herman A."/>
            <person name="Abrahante J.E."/>
            <person name="Garbe J."/>
        </authorList>
    </citation>
    <scope>NUCLEOTIDE SEQUENCE</scope>
    <source>
        <strain evidence="1">Duluth1</strain>
        <tissue evidence="1">Whole animal</tissue>
    </source>
</reference>
<sequence length="54" mass="5397">MSPNKSASAPPYDVLVTSFCSFEGGSPSSSVGIVATGFSLGDVSSGPSLCIKRN</sequence>
<organism evidence="1 2">
    <name type="scientific">Dreissena polymorpha</name>
    <name type="common">Zebra mussel</name>
    <name type="synonym">Mytilus polymorpha</name>
    <dbReference type="NCBI Taxonomy" id="45954"/>
    <lineage>
        <taxon>Eukaryota</taxon>
        <taxon>Metazoa</taxon>
        <taxon>Spiralia</taxon>
        <taxon>Lophotrochozoa</taxon>
        <taxon>Mollusca</taxon>
        <taxon>Bivalvia</taxon>
        <taxon>Autobranchia</taxon>
        <taxon>Heteroconchia</taxon>
        <taxon>Euheterodonta</taxon>
        <taxon>Imparidentia</taxon>
        <taxon>Neoheterodontei</taxon>
        <taxon>Myida</taxon>
        <taxon>Dreissenoidea</taxon>
        <taxon>Dreissenidae</taxon>
        <taxon>Dreissena</taxon>
    </lineage>
</organism>
<dbReference type="EMBL" id="JAIWYP010000003">
    <property type="protein sequence ID" value="KAH3844778.1"/>
    <property type="molecule type" value="Genomic_DNA"/>
</dbReference>
<evidence type="ECO:0000313" key="1">
    <source>
        <dbReference type="EMBL" id="KAH3844778.1"/>
    </source>
</evidence>
<name>A0A9D4KRI0_DREPO</name>
<comment type="caution">
    <text evidence="1">The sequence shown here is derived from an EMBL/GenBank/DDBJ whole genome shotgun (WGS) entry which is preliminary data.</text>
</comment>
<evidence type="ECO:0000313" key="2">
    <source>
        <dbReference type="Proteomes" id="UP000828390"/>
    </source>
</evidence>
<dbReference type="AlphaFoldDB" id="A0A9D4KRI0"/>
<accession>A0A9D4KRI0</accession>